<gene>
    <name evidence="1" type="ORF">KABA2_01S06600</name>
</gene>
<evidence type="ECO:0000313" key="1">
    <source>
        <dbReference type="EMBL" id="CAB4252125.1"/>
    </source>
</evidence>
<organism evidence="1 2">
    <name type="scientific">Maudiozyma barnettii</name>
    <dbReference type="NCBI Taxonomy" id="61262"/>
    <lineage>
        <taxon>Eukaryota</taxon>
        <taxon>Fungi</taxon>
        <taxon>Dikarya</taxon>
        <taxon>Ascomycota</taxon>
        <taxon>Saccharomycotina</taxon>
        <taxon>Saccharomycetes</taxon>
        <taxon>Saccharomycetales</taxon>
        <taxon>Saccharomycetaceae</taxon>
        <taxon>Maudiozyma</taxon>
    </lineage>
</organism>
<reference evidence="1 2" key="1">
    <citation type="submission" date="2020-05" db="EMBL/GenBank/DDBJ databases">
        <authorList>
            <person name="Casaregola S."/>
            <person name="Devillers H."/>
            <person name="Grondin C."/>
        </authorList>
    </citation>
    <scope>NUCLEOTIDE SEQUENCE [LARGE SCALE GENOMIC DNA]</scope>
    <source>
        <strain evidence="1 2">CLIB 1767</strain>
    </source>
</reference>
<dbReference type="RefSeq" id="XP_041404164.1">
    <property type="nucleotide sequence ID" value="XM_041548230.1"/>
</dbReference>
<dbReference type="Proteomes" id="UP000644660">
    <property type="component" value="Unassembled WGS sequence"/>
</dbReference>
<dbReference type="OrthoDB" id="4069442at2759"/>
<name>A0A8H2ZFU5_9SACH</name>
<sequence length="297" mass="33565">MVDPSKSGKDKVRSNTFHHFKKIQGEENHERNQITFSSTGGVPIVFHKFAQDFSGGVIRKDVVEILSGNKQPKEKMDNQKQVLVKNGLHKKVTPEYSNIISENDNSLVIKLDPRYNPNLKSNRIKHQPLIRQHTDVNKNSNKNKNIFKFSDSEINQNPSNKNKVKKVSFVNNVGKLSDKTQHRIFISEGISTVSVEELPSMRSALVNTRAEKGDSDIARVYKDEKCKLSSGHAHKLVKSKVALHEFESTGSDKDGNPNLTGKFIADSKIKLNKFQLKPPIINGYSTFTFKVNLKDQK</sequence>
<accession>A0A8H2ZFU5</accession>
<comment type="caution">
    <text evidence="1">The sequence shown here is derived from an EMBL/GenBank/DDBJ whole genome shotgun (WGS) entry which is preliminary data.</text>
</comment>
<dbReference type="AlphaFoldDB" id="A0A8H2ZFU5"/>
<dbReference type="EMBL" id="CAEFZW010000001">
    <property type="protein sequence ID" value="CAB4252125.1"/>
    <property type="molecule type" value="Genomic_DNA"/>
</dbReference>
<proteinExistence type="predicted"/>
<keyword evidence="2" id="KW-1185">Reference proteome</keyword>
<evidence type="ECO:0000313" key="2">
    <source>
        <dbReference type="Proteomes" id="UP000644660"/>
    </source>
</evidence>
<dbReference type="GeneID" id="64855248"/>
<protein>
    <submittedName>
        <fullName evidence="1">Uncharacterized protein</fullName>
    </submittedName>
</protein>